<comment type="caution">
    <text evidence="3">The sequence shown here is derived from an EMBL/GenBank/DDBJ whole genome shotgun (WGS) entry which is preliminary data.</text>
</comment>
<evidence type="ECO:0000313" key="3">
    <source>
        <dbReference type="EMBL" id="MFC4200469.1"/>
    </source>
</evidence>
<organism evidence="3 4">
    <name type="scientific">Candidimonas humi</name>
    <dbReference type="NCBI Taxonomy" id="683355"/>
    <lineage>
        <taxon>Bacteria</taxon>
        <taxon>Pseudomonadati</taxon>
        <taxon>Pseudomonadota</taxon>
        <taxon>Betaproteobacteria</taxon>
        <taxon>Burkholderiales</taxon>
        <taxon>Alcaligenaceae</taxon>
        <taxon>Candidimonas</taxon>
    </lineage>
</organism>
<gene>
    <name evidence="3" type="ORF">ACFOY1_05845</name>
</gene>
<evidence type="ECO:0000313" key="4">
    <source>
        <dbReference type="Proteomes" id="UP001595848"/>
    </source>
</evidence>
<keyword evidence="2" id="KW-0732">Signal</keyword>
<evidence type="ECO:0000256" key="1">
    <source>
        <dbReference type="SAM" id="MobiDB-lite"/>
    </source>
</evidence>
<proteinExistence type="predicted"/>
<reference evidence="4" key="1">
    <citation type="journal article" date="2019" name="Int. J. Syst. Evol. Microbiol.">
        <title>The Global Catalogue of Microorganisms (GCM) 10K type strain sequencing project: providing services to taxonomists for standard genome sequencing and annotation.</title>
        <authorList>
            <consortium name="The Broad Institute Genomics Platform"/>
            <consortium name="The Broad Institute Genome Sequencing Center for Infectious Disease"/>
            <person name="Wu L."/>
            <person name="Ma J."/>
        </authorList>
    </citation>
    <scope>NUCLEOTIDE SEQUENCE [LARGE SCALE GENOMIC DNA]</scope>
    <source>
        <strain evidence="4">LMG 24813</strain>
    </source>
</reference>
<keyword evidence="4" id="KW-1185">Reference proteome</keyword>
<dbReference type="EMBL" id="JBHSBV010000002">
    <property type="protein sequence ID" value="MFC4200469.1"/>
    <property type="molecule type" value="Genomic_DNA"/>
</dbReference>
<dbReference type="RefSeq" id="WP_246600505.1">
    <property type="nucleotide sequence ID" value="NZ_JAHTBN010000003.1"/>
</dbReference>
<protein>
    <submittedName>
        <fullName evidence="3">Uncharacterized protein</fullName>
    </submittedName>
</protein>
<accession>A0ABV8NXD8</accession>
<sequence>MKSLIANNLKPLALCLPLCLCLGVPAGAVTVHSLDQVRGAIKSPEGRAAFDQQIGGVPQPDGFGTQLPQGFTKELLLAQLAPGQDPKRLTLAGAKPWPQQAQSYVAIVCLATTPEQAKTELHYDPSSCSGDDDTPHEVWFGVYTRDAQGAPRLVARTQAPVDTPVDWSDTDIDAPQSIGNDPKTGRAEGMPQSWLRFDFAAYRLRGKDYAFGVRTGWSEGYAGGGASFEALYLFLVDGAKLRVVFAQPMMYTKMLAGDWHKDGTRDHIQTDASNVLSVLNGTSDGFHDLRLQQRSGKWRRNFRWSPSQQRYAAVGK</sequence>
<feature type="signal peptide" evidence="2">
    <location>
        <begin position="1"/>
        <end position="26"/>
    </location>
</feature>
<feature type="chain" id="PRO_5046949538" evidence="2">
    <location>
        <begin position="27"/>
        <end position="316"/>
    </location>
</feature>
<feature type="region of interest" description="Disordered" evidence="1">
    <location>
        <begin position="164"/>
        <end position="189"/>
    </location>
</feature>
<name>A0ABV8NXD8_9BURK</name>
<evidence type="ECO:0000256" key="2">
    <source>
        <dbReference type="SAM" id="SignalP"/>
    </source>
</evidence>
<dbReference type="Proteomes" id="UP001595848">
    <property type="component" value="Unassembled WGS sequence"/>
</dbReference>